<proteinExistence type="predicted"/>
<dbReference type="EMBL" id="JBHFEH010000005">
    <property type="protein sequence ID" value="KAL2057295.1"/>
    <property type="molecule type" value="Genomic_DNA"/>
</dbReference>
<protein>
    <submittedName>
        <fullName evidence="2">Uncharacterized protein</fullName>
    </submittedName>
</protein>
<keyword evidence="3" id="KW-1185">Reference proteome</keyword>
<gene>
    <name evidence="2" type="ORF">ABVK25_002348</name>
</gene>
<organism evidence="2 3">
    <name type="scientific">Lepraria finkii</name>
    <dbReference type="NCBI Taxonomy" id="1340010"/>
    <lineage>
        <taxon>Eukaryota</taxon>
        <taxon>Fungi</taxon>
        <taxon>Dikarya</taxon>
        <taxon>Ascomycota</taxon>
        <taxon>Pezizomycotina</taxon>
        <taxon>Lecanoromycetes</taxon>
        <taxon>OSLEUM clade</taxon>
        <taxon>Lecanoromycetidae</taxon>
        <taxon>Lecanorales</taxon>
        <taxon>Lecanorineae</taxon>
        <taxon>Stereocaulaceae</taxon>
        <taxon>Lepraria</taxon>
    </lineage>
</organism>
<feature type="compositionally biased region" description="Polar residues" evidence="1">
    <location>
        <begin position="119"/>
        <end position="131"/>
    </location>
</feature>
<feature type="compositionally biased region" description="Basic and acidic residues" evidence="1">
    <location>
        <begin position="97"/>
        <end position="107"/>
    </location>
</feature>
<feature type="region of interest" description="Disordered" evidence="1">
    <location>
        <begin position="25"/>
        <end position="48"/>
    </location>
</feature>
<evidence type="ECO:0000313" key="2">
    <source>
        <dbReference type="EMBL" id="KAL2057295.1"/>
    </source>
</evidence>
<comment type="caution">
    <text evidence="2">The sequence shown here is derived from an EMBL/GenBank/DDBJ whole genome shotgun (WGS) entry which is preliminary data.</text>
</comment>
<evidence type="ECO:0000256" key="1">
    <source>
        <dbReference type="SAM" id="MobiDB-lite"/>
    </source>
</evidence>
<feature type="region of interest" description="Disordered" evidence="1">
    <location>
        <begin position="97"/>
        <end position="135"/>
    </location>
</feature>
<name>A0ABR4BHT2_9LECA</name>
<accession>A0ABR4BHT2</accession>
<evidence type="ECO:0000313" key="3">
    <source>
        <dbReference type="Proteomes" id="UP001590951"/>
    </source>
</evidence>
<dbReference type="Proteomes" id="UP001590951">
    <property type="component" value="Unassembled WGS sequence"/>
</dbReference>
<reference evidence="2 3" key="1">
    <citation type="submission" date="2024-09" db="EMBL/GenBank/DDBJ databases">
        <title>Rethinking Asexuality: The Enigmatic Case of Functional Sexual Genes in Lepraria (Stereocaulaceae).</title>
        <authorList>
            <person name="Doellman M."/>
            <person name="Sun Y."/>
            <person name="Barcenas-Pena A."/>
            <person name="Lumbsch H.T."/>
            <person name="Grewe F."/>
        </authorList>
    </citation>
    <scope>NUCLEOTIDE SEQUENCE [LARGE SCALE GENOMIC DNA]</scope>
    <source>
        <strain evidence="2 3">Grewe 0041</strain>
    </source>
</reference>
<sequence>MSRYPGQNFVIGDLSPNRLKQVAHRLLGGPSPAPTPEVSPGHVTPKDSAENIRRKFAQAELPNNQVGPYIELSGYVPTPEFDGVPVYELYEPPFRADEKARSLDSEGSHGIYPTERYTLYSSSPPDSFQESDSVKEVDRVESYRWRREKRREDEGEFF</sequence>